<name>A0A1Q9CG94_SYMMI</name>
<protein>
    <submittedName>
        <fullName evidence="1">Uncharacterized protein</fullName>
    </submittedName>
</protein>
<accession>A0A1Q9CG94</accession>
<gene>
    <name evidence="1" type="ORF">AK812_SmicGene37444</name>
</gene>
<dbReference type="EMBL" id="LSRX01001236">
    <property type="protein sequence ID" value="OLP81948.1"/>
    <property type="molecule type" value="Genomic_DNA"/>
</dbReference>
<evidence type="ECO:0000313" key="2">
    <source>
        <dbReference type="Proteomes" id="UP000186817"/>
    </source>
</evidence>
<dbReference type="AlphaFoldDB" id="A0A1Q9CG94"/>
<sequence>MDENAGYSARRACIRILQKASLVLGGKKFVSEELMSGRCKREMLDVQKQRLFHDRWMRMLGFQRCSRLASTFDGHGCWFEYRRRCYQREKLMSPHEGAVEHWESHIIHGGPYKFGDNDMDVWMFAHREDEAKLKVGRRIQTVSSQDLETKAR</sequence>
<keyword evidence="2" id="KW-1185">Reference proteome</keyword>
<reference evidence="1 2" key="1">
    <citation type="submission" date="2016-02" db="EMBL/GenBank/DDBJ databases">
        <title>Genome analysis of coral dinoflagellate symbionts highlights evolutionary adaptations to a symbiotic lifestyle.</title>
        <authorList>
            <person name="Aranda M."/>
            <person name="Li Y."/>
            <person name="Liew Y.J."/>
            <person name="Baumgarten S."/>
            <person name="Simakov O."/>
            <person name="Wilson M."/>
            <person name="Piel J."/>
            <person name="Ashoor H."/>
            <person name="Bougouffa S."/>
            <person name="Bajic V.B."/>
            <person name="Ryu T."/>
            <person name="Ravasi T."/>
            <person name="Bayer T."/>
            <person name="Micklem G."/>
            <person name="Kim H."/>
            <person name="Bhak J."/>
            <person name="Lajeunesse T.C."/>
            <person name="Voolstra C.R."/>
        </authorList>
    </citation>
    <scope>NUCLEOTIDE SEQUENCE [LARGE SCALE GENOMIC DNA]</scope>
    <source>
        <strain evidence="1 2">CCMP2467</strain>
    </source>
</reference>
<comment type="caution">
    <text evidence="1">The sequence shown here is derived from an EMBL/GenBank/DDBJ whole genome shotgun (WGS) entry which is preliminary data.</text>
</comment>
<evidence type="ECO:0000313" key="1">
    <source>
        <dbReference type="EMBL" id="OLP81948.1"/>
    </source>
</evidence>
<organism evidence="1 2">
    <name type="scientific">Symbiodinium microadriaticum</name>
    <name type="common">Dinoflagellate</name>
    <name type="synonym">Zooxanthella microadriatica</name>
    <dbReference type="NCBI Taxonomy" id="2951"/>
    <lineage>
        <taxon>Eukaryota</taxon>
        <taxon>Sar</taxon>
        <taxon>Alveolata</taxon>
        <taxon>Dinophyceae</taxon>
        <taxon>Suessiales</taxon>
        <taxon>Symbiodiniaceae</taxon>
        <taxon>Symbiodinium</taxon>
    </lineage>
</organism>
<dbReference type="Proteomes" id="UP000186817">
    <property type="component" value="Unassembled WGS sequence"/>
</dbReference>
<proteinExistence type="predicted"/>